<evidence type="ECO:0000313" key="1">
    <source>
        <dbReference type="EMBL" id="GMQ60817.1"/>
    </source>
</evidence>
<protein>
    <submittedName>
        <fullName evidence="1">Genetic competence negative regulator</fullName>
    </submittedName>
</protein>
<dbReference type="EMBL" id="BTPU01000001">
    <property type="protein sequence ID" value="GMQ60817.1"/>
    <property type="molecule type" value="Genomic_DNA"/>
</dbReference>
<reference evidence="1" key="1">
    <citation type="submission" date="2023-09" db="EMBL/GenBank/DDBJ databases">
        <title>Vallitalea sediminicola and Vallitalea maricola sp. nov., anaerobic bacteria isolated from marine sediment.</title>
        <authorList>
            <person name="Hirano S."/>
            <person name="Maeda A."/>
            <person name="Terahara T."/>
            <person name="Mori K."/>
            <person name="Hamada M."/>
            <person name="Matsumoto R."/>
            <person name="Kobayashi T."/>
        </authorList>
    </citation>
    <scope>NUCLEOTIDE SEQUENCE</scope>
    <source>
        <strain evidence="1">AN17-2</strain>
    </source>
</reference>
<proteinExistence type="predicted"/>
<comment type="caution">
    <text evidence="1">The sequence shown here is derived from an EMBL/GenBank/DDBJ whole genome shotgun (WGS) entry which is preliminary data.</text>
</comment>
<dbReference type="Proteomes" id="UP001374599">
    <property type="component" value="Unassembled WGS sequence"/>
</dbReference>
<keyword evidence="2" id="KW-1185">Reference proteome</keyword>
<gene>
    <name evidence="1" type="ORF">AN2V17_00430</name>
</gene>
<accession>A0ACB5UDS5</accession>
<sequence>MKIEKISNAQIRCTLNKTDLTKRQIKISELAYGTEKTQELFKDMMAQASVEFGFEADNVPLMIEAIPLSKESIMLIITKVDNPEELDDKLASIPQQNIRNFKKKEVADNNDQTVNKEINVTLNTKQIIYSFKSLDEVIKVAQIISPLYNGLNSLYKDETINEYYLVIHKSDNENDAFIGLNGFLSEYGNKVTATNIMETFYEEHHEIIIKNNAIQILSNL</sequence>
<name>A0ACB5UDS5_9FIRM</name>
<evidence type="ECO:0000313" key="2">
    <source>
        <dbReference type="Proteomes" id="UP001374599"/>
    </source>
</evidence>
<organism evidence="1 2">
    <name type="scientific">Vallitalea maricola</name>
    <dbReference type="NCBI Taxonomy" id="3074433"/>
    <lineage>
        <taxon>Bacteria</taxon>
        <taxon>Bacillati</taxon>
        <taxon>Bacillota</taxon>
        <taxon>Clostridia</taxon>
        <taxon>Lachnospirales</taxon>
        <taxon>Vallitaleaceae</taxon>
        <taxon>Vallitalea</taxon>
    </lineage>
</organism>